<protein>
    <recommendedName>
        <fullName evidence="4">Nudix hydrolase domain-containing protein</fullName>
    </recommendedName>
</protein>
<organism evidence="5 6">
    <name type="scientific">Candidatus Uhrbacteria bacterium RIFOXYB2_FULL_57_15</name>
    <dbReference type="NCBI Taxonomy" id="1802422"/>
    <lineage>
        <taxon>Bacteria</taxon>
        <taxon>Candidatus Uhriibacteriota</taxon>
    </lineage>
</organism>
<sequence>MNESWETLLEEEVDRNPWWSHIVRRFRTPDGREGEYHFTQNTNAATVFAQDDNGRFIMVREYRYVFDRMSVSQPMGGIEPGESPEETAVRELREETGYEAATVVRLGTIASAPAFSQEELSVFFATDLKKVGEHDHEITEVIFMDAHEIDAAIRNGVIWDSNAISAWYLVKLHLGL</sequence>
<dbReference type="PANTHER" id="PTHR11839">
    <property type="entry name" value="UDP/ADP-SUGAR PYROPHOSPHATASE"/>
    <property type="match status" value="1"/>
</dbReference>
<gene>
    <name evidence="5" type="ORF">A2304_01675</name>
</gene>
<dbReference type="Gene3D" id="3.90.79.10">
    <property type="entry name" value="Nucleoside Triphosphate Pyrophosphohydrolase"/>
    <property type="match status" value="1"/>
</dbReference>
<dbReference type="InterPro" id="IPR020476">
    <property type="entry name" value="Nudix_hydrolase"/>
</dbReference>
<dbReference type="PRINTS" id="PR00502">
    <property type="entry name" value="NUDIXFAMILY"/>
</dbReference>
<dbReference type="PANTHER" id="PTHR11839:SF18">
    <property type="entry name" value="NUDIX HYDROLASE DOMAIN-CONTAINING PROTEIN"/>
    <property type="match status" value="1"/>
</dbReference>
<name>A0A1F7W6V9_9BACT</name>
<dbReference type="InterPro" id="IPR000086">
    <property type="entry name" value="NUDIX_hydrolase_dom"/>
</dbReference>
<dbReference type="EMBL" id="MGFE01000020">
    <property type="protein sequence ID" value="OGL98386.1"/>
    <property type="molecule type" value="Genomic_DNA"/>
</dbReference>
<dbReference type="Proteomes" id="UP000176501">
    <property type="component" value="Unassembled WGS sequence"/>
</dbReference>
<proteinExistence type="inferred from homology"/>
<evidence type="ECO:0000313" key="6">
    <source>
        <dbReference type="Proteomes" id="UP000176501"/>
    </source>
</evidence>
<comment type="caution">
    <text evidence="5">The sequence shown here is derived from an EMBL/GenBank/DDBJ whole genome shotgun (WGS) entry which is preliminary data.</text>
</comment>
<comment type="cofactor">
    <cofactor evidence="1">
        <name>Mg(2+)</name>
        <dbReference type="ChEBI" id="CHEBI:18420"/>
    </cofactor>
</comment>
<dbReference type="PROSITE" id="PS00893">
    <property type="entry name" value="NUDIX_BOX"/>
    <property type="match status" value="1"/>
</dbReference>
<evidence type="ECO:0000256" key="3">
    <source>
        <dbReference type="RuleBase" id="RU003476"/>
    </source>
</evidence>
<comment type="similarity">
    <text evidence="3">Belongs to the Nudix hydrolase family.</text>
</comment>
<feature type="domain" description="Nudix hydrolase" evidence="4">
    <location>
        <begin position="40"/>
        <end position="166"/>
    </location>
</feature>
<evidence type="ECO:0000256" key="1">
    <source>
        <dbReference type="ARBA" id="ARBA00001946"/>
    </source>
</evidence>
<dbReference type="GO" id="GO:0016462">
    <property type="term" value="F:pyrophosphatase activity"/>
    <property type="evidence" value="ECO:0007669"/>
    <property type="project" value="UniProtKB-ARBA"/>
</dbReference>
<dbReference type="GO" id="GO:0006753">
    <property type="term" value="P:nucleoside phosphate metabolic process"/>
    <property type="evidence" value="ECO:0007669"/>
    <property type="project" value="TreeGrafter"/>
</dbReference>
<dbReference type="AlphaFoldDB" id="A0A1F7W6V9"/>
<reference evidence="5 6" key="1">
    <citation type="journal article" date="2016" name="Nat. Commun.">
        <title>Thousands of microbial genomes shed light on interconnected biogeochemical processes in an aquifer system.</title>
        <authorList>
            <person name="Anantharaman K."/>
            <person name="Brown C.T."/>
            <person name="Hug L.A."/>
            <person name="Sharon I."/>
            <person name="Castelle C.J."/>
            <person name="Probst A.J."/>
            <person name="Thomas B.C."/>
            <person name="Singh A."/>
            <person name="Wilkins M.J."/>
            <person name="Karaoz U."/>
            <person name="Brodie E.L."/>
            <person name="Williams K.H."/>
            <person name="Hubbard S.S."/>
            <person name="Banfield J.F."/>
        </authorList>
    </citation>
    <scope>NUCLEOTIDE SEQUENCE [LARGE SCALE GENOMIC DNA]</scope>
</reference>
<dbReference type="PROSITE" id="PS51462">
    <property type="entry name" value="NUDIX"/>
    <property type="match status" value="1"/>
</dbReference>
<dbReference type="InterPro" id="IPR020084">
    <property type="entry name" value="NUDIX_hydrolase_CS"/>
</dbReference>
<keyword evidence="2 3" id="KW-0378">Hydrolase</keyword>
<evidence type="ECO:0000259" key="4">
    <source>
        <dbReference type="PROSITE" id="PS51462"/>
    </source>
</evidence>
<dbReference type="Pfam" id="PF00293">
    <property type="entry name" value="NUDIX"/>
    <property type="match status" value="1"/>
</dbReference>
<dbReference type="SUPFAM" id="SSF55811">
    <property type="entry name" value="Nudix"/>
    <property type="match status" value="1"/>
</dbReference>
<dbReference type="InterPro" id="IPR015797">
    <property type="entry name" value="NUDIX_hydrolase-like_dom_sf"/>
</dbReference>
<evidence type="ECO:0000313" key="5">
    <source>
        <dbReference type="EMBL" id="OGL98386.1"/>
    </source>
</evidence>
<accession>A0A1F7W6V9</accession>
<dbReference type="CDD" id="cd03424">
    <property type="entry name" value="NUDIX_ADPRase_Nudt5_UGPPase_Nudt14"/>
    <property type="match status" value="1"/>
</dbReference>
<evidence type="ECO:0000256" key="2">
    <source>
        <dbReference type="ARBA" id="ARBA00022801"/>
    </source>
</evidence>
<dbReference type="GO" id="GO:0019693">
    <property type="term" value="P:ribose phosphate metabolic process"/>
    <property type="evidence" value="ECO:0007669"/>
    <property type="project" value="TreeGrafter"/>
</dbReference>